<dbReference type="GO" id="GO:0006355">
    <property type="term" value="P:regulation of DNA-templated transcription"/>
    <property type="evidence" value="ECO:0007669"/>
    <property type="project" value="InterPro"/>
</dbReference>
<evidence type="ECO:0000313" key="12">
    <source>
        <dbReference type="EMBL" id="AKE51248.1"/>
    </source>
</evidence>
<dbReference type="InterPro" id="IPR039420">
    <property type="entry name" value="WalR-like"/>
</dbReference>
<feature type="modified residue" description="4-aspartylphosphate" evidence="8">
    <location>
        <position position="56"/>
    </location>
</feature>
<dbReference type="Proteomes" id="UP000034071">
    <property type="component" value="Chromosome"/>
</dbReference>
<comment type="subcellular location">
    <subcellularLocation>
        <location evidence="1">Cytoplasm</location>
    </subcellularLocation>
</comment>
<feature type="domain" description="Response regulatory" evidence="10">
    <location>
        <begin position="7"/>
        <end position="121"/>
    </location>
</feature>
<dbReference type="InterPro" id="IPR011006">
    <property type="entry name" value="CheY-like_superfamily"/>
</dbReference>
<dbReference type="SUPFAM" id="SSF46894">
    <property type="entry name" value="C-terminal effector domain of the bipartite response regulators"/>
    <property type="match status" value="1"/>
</dbReference>
<evidence type="ECO:0000256" key="8">
    <source>
        <dbReference type="PROSITE-ProRule" id="PRU00169"/>
    </source>
</evidence>
<dbReference type="Gene3D" id="1.10.10.10">
    <property type="entry name" value="Winged helix-like DNA-binding domain superfamily/Winged helix DNA-binding domain"/>
    <property type="match status" value="1"/>
</dbReference>
<keyword evidence="2" id="KW-0963">Cytoplasm</keyword>
<dbReference type="GO" id="GO:0032993">
    <property type="term" value="C:protein-DNA complex"/>
    <property type="evidence" value="ECO:0007669"/>
    <property type="project" value="TreeGrafter"/>
</dbReference>
<dbReference type="Gene3D" id="6.10.250.690">
    <property type="match status" value="1"/>
</dbReference>
<feature type="domain" description="OmpR/PhoB-type" evidence="11">
    <location>
        <begin position="136"/>
        <end position="235"/>
    </location>
</feature>
<gene>
    <name evidence="12" type="ORF">TQ33_0259</name>
</gene>
<dbReference type="PANTHER" id="PTHR48111:SF4">
    <property type="entry name" value="DNA-BINDING DUAL TRANSCRIPTIONAL REGULATOR OMPR"/>
    <property type="match status" value="1"/>
</dbReference>
<dbReference type="GO" id="GO:0000976">
    <property type="term" value="F:transcription cis-regulatory region binding"/>
    <property type="evidence" value="ECO:0007669"/>
    <property type="project" value="TreeGrafter"/>
</dbReference>
<sequence>MTEETPKVLVVDDDVRLRSLLERYLKEQDFIVRTVENAEQMDRFLERENYHLMVLDLMLPGEDGLSICRRLRSDNNPIPIIMLTAKGDEVDRIVGLEVGADDYLAKPFNPRELLARIRAVLRRQAKHIPGAPSNAESVISFGRFTLNLATREMTDDGKSISLTSGEFAVLKSLVEHARQPLSRDKLMNLARGRDYSALERSIDVQVSRLRRLIEADPAHPRYIQTVWGVGYVFVPDGGEA</sequence>
<dbReference type="Pfam" id="PF00072">
    <property type="entry name" value="Response_reg"/>
    <property type="match status" value="1"/>
</dbReference>
<dbReference type="PROSITE" id="PS50110">
    <property type="entry name" value="RESPONSE_REGULATORY"/>
    <property type="match status" value="1"/>
</dbReference>
<evidence type="ECO:0000256" key="6">
    <source>
        <dbReference type="ARBA" id="ARBA00023125"/>
    </source>
</evidence>
<dbReference type="InterPro" id="IPR001789">
    <property type="entry name" value="Sig_transdc_resp-reg_receiver"/>
</dbReference>
<dbReference type="SUPFAM" id="SSF52172">
    <property type="entry name" value="CheY-like"/>
    <property type="match status" value="1"/>
</dbReference>
<evidence type="ECO:0000313" key="13">
    <source>
        <dbReference type="Proteomes" id="UP000034071"/>
    </source>
</evidence>
<dbReference type="EMBL" id="CP010975">
    <property type="protein sequence ID" value="AKE51248.1"/>
    <property type="molecule type" value="Genomic_DNA"/>
</dbReference>
<dbReference type="InterPro" id="IPR016032">
    <property type="entry name" value="Sig_transdc_resp-reg_C-effctor"/>
</dbReference>
<dbReference type="PROSITE" id="PS51755">
    <property type="entry name" value="OMPR_PHOB"/>
    <property type="match status" value="1"/>
</dbReference>
<dbReference type="OrthoDB" id="9802426at2"/>
<evidence type="ECO:0000256" key="9">
    <source>
        <dbReference type="PROSITE-ProRule" id="PRU01091"/>
    </source>
</evidence>
<name>A0A0F6RB44_9GAMM</name>
<evidence type="ECO:0000256" key="2">
    <source>
        <dbReference type="ARBA" id="ARBA00022490"/>
    </source>
</evidence>
<dbReference type="FunFam" id="3.40.50.2300:FF:000008">
    <property type="entry name" value="Two-component response regulator OmpR"/>
    <property type="match status" value="1"/>
</dbReference>
<evidence type="ECO:0000256" key="4">
    <source>
        <dbReference type="ARBA" id="ARBA00023012"/>
    </source>
</evidence>
<proteinExistence type="predicted"/>
<dbReference type="GO" id="GO:0005829">
    <property type="term" value="C:cytosol"/>
    <property type="evidence" value="ECO:0007669"/>
    <property type="project" value="TreeGrafter"/>
</dbReference>
<dbReference type="SMART" id="SM00862">
    <property type="entry name" value="Trans_reg_C"/>
    <property type="match status" value="1"/>
</dbReference>
<evidence type="ECO:0000259" key="11">
    <source>
        <dbReference type="PROSITE" id="PS51755"/>
    </source>
</evidence>
<keyword evidence="4" id="KW-0902">Two-component regulatory system</keyword>
<reference evidence="12 13" key="1">
    <citation type="submission" date="2015-02" db="EMBL/GenBank/DDBJ databases">
        <title>Complete genome sequence of Kangiella geojedonensis strain YCS-5T.</title>
        <authorList>
            <person name="Kim K.M."/>
        </authorList>
    </citation>
    <scope>NUCLEOTIDE SEQUENCE [LARGE SCALE GENOMIC DNA]</scope>
    <source>
        <strain evidence="12 13">YCS-5</strain>
    </source>
</reference>
<dbReference type="NCBIfam" id="NF007005">
    <property type="entry name" value="PRK09468.1"/>
    <property type="match status" value="1"/>
</dbReference>
<dbReference type="CDD" id="cd00383">
    <property type="entry name" value="trans_reg_C"/>
    <property type="match status" value="1"/>
</dbReference>
<keyword evidence="3 8" id="KW-0597">Phosphoprotein</keyword>
<dbReference type="InterPro" id="IPR036388">
    <property type="entry name" value="WH-like_DNA-bd_sf"/>
</dbReference>
<accession>A0A0F6RB44</accession>
<keyword evidence="7" id="KW-0804">Transcription</keyword>
<keyword evidence="13" id="KW-1185">Reference proteome</keyword>
<dbReference type="RefSeq" id="WP_046560458.1">
    <property type="nucleotide sequence ID" value="NZ_CP010975.1"/>
</dbReference>
<dbReference type="HOGENOM" id="CLU_000445_30_4_6"/>
<dbReference type="KEGG" id="kge:TQ33_0259"/>
<dbReference type="Gene3D" id="3.40.50.2300">
    <property type="match status" value="1"/>
</dbReference>
<keyword evidence="6 9" id="KW-0238">DNA-binding</keyword>
<organism evidence="12 13">
    <name type="scientific">Kangiella geojedonensis</name>
    <dbReference type="NCBI Taxonomy" id="914150"/>
    <lineage>
        <taxon>Bacteria</taxon>
        <taxon>Pseudomonadati</taxon>
        <taxon>Pseudomonadota</taxon>
        <taxon>Gammaproteobacteria</taxon>
        <taxon>Kangiellales</taxon>
        <taxon>Kangiellaceae</taxon>
        <taxon>Kangiella</taxon>
    </lineage>
</organism>
<keyword evidence="5" id="KW-0805">Transcription regulation</keyword>
<dbReference type="AlphaFoldDB" id="A0A0F6RB44"/>
<evidence type="ECO:0000259" key="10">
    <source>
        <dbReference type="PROSITE" id="PS50110"/>
    </source>
</evidence>
<evidence type="ECO:0000256" key="1">
    <source>
        <dbReference type="ARBA" id="ARBA00004496"/>
    </source>
</evidence>
<evidence type="ECO:0000256" key="5">
    <source>
        <dbReference type="ARBA" id="ARBA00023015"/>
    </source>
</evidence>
<dbReference type="Pfam" id="PF00486">
    <property type="entry name" value="Trans_reg_C"/>
    <property type="match status" value="1"/>
</dbReference>
<dbReference type="PANTHER" id="PTHR48111">
    <property type="entry name" value="REGULATOR OF RPOS"/>
    <property type="match status" value="1"/>
</dbReference>
<dbReference type="PATRIC" id="fig|914150.5.peg.265"/>
<evidence type="ECO:0000256" key="7">
    <source>
        <dbReference type="ARBA" id="ARBA00023163"/>
    </source>
</evidence>
<dbReference type="SMART" id="SM00448">
    <property type="entry name" value="REC"/>
    <property type="match status" value="1"/>
</dbReference>
<dbReference type="FunFam" id="1.10.10.10:FF:000099">
    <property type="entry name" value="Two-component system response regulator TorR"/>
    <property type="match status" value="1"/>
</dbReference>
<dbReference type="GO" id="GO:0000156">
    <property type="term" value="F:phosphorelay response regulator activity"/>
    <property type="evidence" value="ECO:0007669"/>
    <property type="project" value="TreeGrafter"/>
</dbReference>
<dbReference type="STRING" id="914150.TQ33_0259"/>
<protein>
    <submittedName>
        <fullName evidence="12">Winged helix family two component transcriptional regulator</fullName>
    </submittedName>
</protein>
<dbReference type="InterPro" id="IPR001867">
    <property type="entry name" value="OmpR/PhoB-type_DNA-bd"/>
</dbReference>
<feature type="DNA-binding region" description="OmpR/PhoB-type" evidence="9">
    <location>
        <begin position="136"/>
        <end position="235"/>
    </location>
</feature>
<evidence type="ECO:0000256" key="3">
    <source>
        <dbReference type="ARBA" id="ARBA00022553"/>
    </source>
</evidence>